<evidence type="ECO:0000256" key="1">
    <source>
        <dbReference type="SAM" id="MobiDB-lite"/>
    </source>
</evidence>
<proteinExistence type="predicted"/>
<name>A0A6J5NJE8_9CAUD</name>
<sequence length="690" mass="78111">MSMQPIKPSDPGGEDYRDHSKGGFDYRSLERLVRDSMEQPSSWRDRADLCHAYYDGKQLTEQQKALAISEGLDPRAINLIRPVTNSVLGYEARTRADIRLDADSDDLADVVDVCSEQMKEAQREAYIDMAIGTAYGGQVKGGIDWVEISRDADPLNYPYRVREVHRNEIHWDMQAKDPLLRDRRWLVRRQWHDLDELEASMPEHRDVLRMMANSWEGWSLNHLIDDHRPQSDLQRAFDSFTRFKVAQWEWLDTIRKRVCLYEVWYKVPARAVAMRINPTRVVLFDAKNPLHRVAVERGFVKLEKVLTRQQRVAIFAGPYRLTDQGTTRRHDPYVPFIAFRDDEDRTPYGLIDGLITPQDEYNERRLRIQWLLKARQITVDNDALDLSKNNYMDLQNNAMRPDLMLILDANRKNANGVTVQSNLTLQKEQYEAMQDSKMLISEVSTVYGPQMGNPNSGVTAGVAIAGLVEQGVVAMGEINDNYRMSRRFVYEHVLQLIIEDHSLPNTKVMTGIGAARREVVLNTATENGMPLNVVSDAAIKVGLSDAPATPAARMQQQTMIAEIIKSLGNNPQGAAVLVPAFLESSALDSETRRQAVEDYRKVAGLPPGGSRQQRAQAEKMVAEQGEKDKQLAEVMKQEQIKEQAAKAALGAAKTELTQAQTAKTLEETRLMAQQQLIDEALNEADEGIAA</sequence>
<dbReference type="Pfam" id="PF16510">
    <property type="entry name" value="P22_portal"/>
    <property type="match status" value="1"/>
</dbReference>
<gene>
    <name evidence="2" type="ORF">UFOVP703_43</name>
</gene>
<dbReference type="InterPro" id="IPR032427">
    <property type="entry name" value="P22_portal"/>
</dbReference>
<protein>
    <recommendedName>
        <fullName evidence="3">Phage P22-like portal protein</fullName>
    </recommendedName>
</protein>
<accession>A0A6J5NJE8</accession>
<organism evidence="2">
    <name type="scientific">uncultured Caudovirales phage</name>
    <dbReference type="NCBI Taxonomy" id="2100421"/>
    <lineage>
        <taxon>Viruses</taxon>
        <taxon>Duplodnaviria</taxon>
        <taxon>Heunggongvirae</taxon>
        <taxon>Uroviricota</taxon>
        <taxon>Caudoviricetes</taxon>
        <taxon>Peduoviridae</taxon>
        <taxon>Maltschvirus</taxon>
        <taxon>Maltschvirus maltsch</taxon>
    </lineage>
</organism>
<evidence type="ECO:0000313" key="2">
    <source>
        <dbReference type="EMBL" id="CAB4158937.1"/>
    </source>
</evidence>
<feature type="region of interest" description="Disordered" evidence="1">
    <location>
        <begin position="1"/>
        <end position="22"/>
    </location>
</feature>
<evidence type="ECO:0008006" key="3">
    <source>
        <dbReference type="Google" id="ProtNLM"/>
    </source>
</evidence>
<reference evidence="2" key="1">
    <citation type="submission" date="2020-04" db="EMBL/GenBank/DDBJ databases">
        <authorList>
            <person name="Chiriac C."/>
            <person name="Salcher M."/>
            <person name="Ghai R."/>
            <person name="Kavagutti S V."/>
        </authorList>
    </citation>
    <scope>NUCLEOTIDE SEQUENCE</scope>
</reference>
<dbReference type="EMBL" id="LR796673">
    <property type="protein sequence ID" value="CAB4158937.1"/>
    <property type="molecule type" value="Genomic_DNA"/>
</dbReference>